<protein>
    <recommendedName>
        <fullName evidence="5">DAGKc domain-containing protein</fullName>
    </recommendedName>
</protein>
<evidence type="ECO:0000313" key="7">
    <source>
        <dbReference type="Proteomes" id="UP000230767"/>
    </source>
</evidence>
<dbReference type="EMBL" id="PFLW01000070">
    <property type="protein sequence ID" value="PIY88775.1"/>
    <property type="molecule type" value="Genomic_DNA"/>
</dbReference>
<keyword evidence="4" id="KW-0067">ATP-binding</keyword>
<dbReference type="GO" id="GO:0008654">
    <property type="term" value="P:phospholipid biosynthetic process"/>
    <property type="evidence" value="ECO:0007669"/>
    <property type="project" value="InterPro"/>
</dbReference>
<proteinExistence type="predicted"/>
<evidence type="ECO:0000259" key="5">
    <source>
        <dbReference type="PROSITE" id="PS50146"/>
    </source>
</evidence>
<dbReference type="Proteomes" id="UP000230767">
    <property type="component" value="Unassembled WGS sequence"/>
</dbReference>
<dbReference type="Pfam" id="PF19279">
    <property type="entry name" value="YegS_C"/>
    <property type="match status" value="1"/>
</dbReference>
<dbReference type="NCBIfam" id="TIGR00147">
    <property type="entry name" value="YegS/Rv2252/BmrU family lipid kinase"/>
    <property type="match status" value="1"/>
</dbReference>
<reference evidence="7" key="1">
    <citation type="submission" date="2017-09" db="EMBL/GenBank/DDBJ databases">
        <title>Depth-based differentiation of microbial function through sediment-hosted aquifers and enrichment of novel symbionts in the deep terrestrial subsurface.</title>
        <authorList>
            <person name="Probst A.J."/>
            <person name="Ladd B."/>
            <person name="Jarett J.K."/>
            <person name="Geller-Mcgrath D.E."/>
            <person name="Sieber C.M.K."/>
            <person name="Emerson J.B."/>
            <person name="Anantharaman K."/>
            <person name="Thomas B.C."/>
            <person name="Malmstrom R."/>
            <person name="Stieglmeier M."/>
            <person name="Klingl A."/>
            <person name="Woyke T."/>
            <person name="Ryan C.M."/>
            <person name="Banfield J.F."/>
        </authorList>
    </citation>
    <scope>NUCLEOTIDE SEQUENCE [LARGE SCALE GENOMIC DNA]</scope>
</reference>
<dbReference type="SMART" id="SM00046">
    <property type="entry name" value="DAGKc"/>
    <property type="match status" value="1"/>
</dbReference>
<dbReference type="GO" id="GO:0005524">
    <property type="term" value="F:ATP binding"/>
    <property type="evidence" value="ECO:0007669"/>
    <property type="project" value="UniProtKB-KW"/>
</dbReference>
<dbReference type="InterPro" id="IPR045540">
    <property type="entry name" value="YegS/DAGK_C"/>
</dbReference>
<sequence>MEIAKVMAIVNPWAGIGNGLRCYKKIIKWKDAAAKEGLKVDGFLTEKEGDRCAVNLAKNAVQNGYGLIVSCGGDGTLNEVVNGTMGSDVPILSLRVGNGNDFAKAVGTPKNIEEALGLIKHGKIESFDVGKVNNRYFINVFGVGFDAKISRYAEILKQKLPLAAGNLLYLIALIKEFFGGLEYFDLGLTMIDKENSSRIIRAKDVTLISIANGPTCGGIFRLAPEANPQDGVLDICLINKINRLKILRFLPKAIKGTHLSLKEVMKESDGRLPRISFLTVASLKGQPLPCQMDGEILPAEKEYRISVFPKAQKVLVPRSFLAPDSASVRTEETAFKKIPELQLAQVKRFRDFMLKFKLF</sequence>
<dbReference type="PANTHER" id="PTHR12358">
    <property type="entry name" value="SPHINGOSINE KINASE"/>
    <property type="match status" value="1"/>
</dbReference>
<evidence type="ECO:0000313" key="6">
    <source>
        <dbReference type="EMBL" id="PIY88775.1"/>
    </source>
</evidence>
<dbReference type="Gene3D" id="3.40.50.10330">
    <property type="entry name" value="Probable inorganic polyphosphate/atp-NAD kinase, domain 1"/>
    <property type="match status" value="1"/>
</dbReference>
<dbReference type="Gene3D" id="2.60.200.40">
    <property type="match status" value="1"/>
</dbReference>
<dbReference type="InterPro" id="IPR001206">
    <property type="entry name" value="Diacylglycerol_kinase_cat_dom"/>
</dbReference>
<dbReference type="PANTHER" id="PTHR12358:SF54">
    <property type="entry name" value="SPHINGOSINE KINASE RELATED PROTEIN"/>
    <property type="match status" value="1"/>
</dbReference>
<comment type="caution">
    <text evidence="6">The sequence shown here is derived from an EMBL/GenBank/DDBJ whole genome shotgun (WGS) entry which is preliminary data.</text>
</comment>
<name>A0A2M7R6D2_9BACT</name>
<evidence type="ECO:0000256" key="4">
    <source>
        <dbReference type="ARBA" id="ARBA00022840"/>
    </source>
</evidence>
<dbReference type="SUPFAM" id="SSF111331">
    <property type="entry name" value="NAD kinase/diacylglycerol kinase-like"/>
    <property type="match status" value="1"/>
</dbReference>
<keyword evidence="1" id="KW-0808">Transferase</keyword>
<dbReference type="AlphaFoldDB" id="A0A2M7R6D2"/>
<dbReference type="InterPro" id="IPR017438">
    <property type="entry name" value="ATP-NAD_kinase_N"/>
</dbReference>
<evidence type="ECO:0000256" key="2">
    <source>
        <dbReference type="ARBA" id="ARBA00022741"/>
    </source>
</evidence>
<organism evidence="6 7">
    <name type="scientific">Candidatus Nealsonbacteria bacterium CG_4_10_14_0_8_um_filter_37_14</name>
    <dbReference type="NCBI Taxonomy" id="1974684"/>
    <lineage>
        <taxon>Bacteria</taxon>
        <taxon>Candidatus Nealsoniibacteriota</taxon>
    </lineage>
</organism>
<dbReference type="GO" id="GO:0016301">
    <property type="term" value="F:kinase activity"/>
    <property type="evidence" value="ECO:0007669"/>
    <property type="project" value="UniProtKB-KW"/>
</dbReference>
<feature type="domain" description="DAGKc" evidence="5">
    <location>
        <begin position="1"/>
        <end position="136"/>
    </location>
</feature>
<gene>
    <name evidence="6" type="ORF">COY73_02800</name>
</gene>
<dbReference type="InterPro" id="IPR050187">
    <property type="entry name" value="Lipid_Phosphate_FormReg"/>
</dbReference>
<evidence type="ECO:0000256" key="1">
    <source>
        <dbReference type="ARBA" id="ARBA00022679"/>
    </source>
</evidence>
<dbReference type="PROSITE" id="PS50146">
    <property type="entry name" value="DAGK"/>
    <property type="match status" value="1"/>
</dbReference>
<keyword evidence="3" id="KW-0418">Kinase</keyword>
<accession>A0A2M7R6D2</accession>
<dbReference type="InterPro" id="IPR016064">
    <property type="entry name" value="NAD/diacylglycerol_kinase_sf"/>
</dbReference>
<dbReference type="Pfam" id="PF00781">
    <property type="entry name" value="DAGK_cat"/>
    <property type="match status" value="1"/>
</dbReference>
<dbReference type="InterPro" id="IPR005218">
    <property type="entry name" value="Diacylglycerol/lipid_kinase"/>
</dbReference>
<evidence type="ECO:0000256" key="3">
    <source>
        <dbReference type="ARBA" id="ARBA00022777"/>
    </source>
</evidence>
<keyword evidence="2" id="KW-0547">Nucleotide-binding</keyword>